<name>A0A5N4WVP2_9GAMM</name>
<proteinExistence type="predicted"/>
<accession>A0A5N4WVP2</accession>
<dbReference type="PANTHER" id="PTHR35191">
    <property type="entry name" value="PROPHAGE SIDE TAIL FIBER PROTEIN HOMOLOG STFQ-RELATED"/>
    <property type="match status" value="1"/>
</dbReference>
<dbReference type="RefSeq" id="WP_151503848.1">
    <property type="nucleotide sequence ID" value="NZ_VXLD01000001.1"/>
</dbReference>
<dbReference type="AlphaFoldDB" id="A0A5N4WVP2"/>
<dbReference type="InterPro" id="IPR051934">
    <property type="entry name" value="Phage_Tail_Fiber_Structural"/>
</dbReference>
<dbReference type="PANTHER" id="PTHR35191:SF1">
    <property type="entry name" value="PROPHAGE SIDE TAIL FIBER PROTEIN HOMOLOG STFQ-RELATED"/>
    <property type="match status" value="1"/>
</dbReference>
<reference evidence="2 3" key="1">
    <citation type="submission" date="2019-09" db="EMBL/GenBank/DDBJ databases">
        <title>Draft genome sequence of Acinetobacter tandoii W4-4-4 isolated from environmental water sample.</title>
        <authorList>
            <person name="Wee S.K."/>
            <person name="Yan B."/>
            <person name="Mustaffa S.B."/>
            <person name="Yap E.P.H."/>
        </authorList>
    </citation>
    <scope>NUCLEOTIDE SEQUENCE [LARGE SCALE GENOMIC DNA]</scope>
    <source>
        <strain evidence="2 3">W4-4-4</strain>
    </source>
</reference>
<dbReference type="Pfam" id="PF12571">
    <property type="entry name" value="Phage_tail_fib"/>
    <property type="match status" value="1"/>
</dbReference>
<evidence type="ECO:0000313" key="2">
    <source>
        <dbReference type="EMBL" id="KAB1859929.1"/>
    </source>
</evidence>
<sequence length="839" mass="87145">MAATYKGILTNNGKALIASATLNNKINYSHIAVGDGNGSVPTPLETRTALVNEKARIALNVVEINPNNTNQIVCEAIIPSTTGGFYIRELGLYAGSTMVVNANYPPTYKPLADEGGAREIALKLVINIQNAEVIALYLDNSLIYATRAWVDTNYLRRNELVDNLTTNDATKPLTAKQGKKLQDEKAALAGADFTGGISAPVLVAGNENTSYPSLQFKPKGATNGAILEMAPSGMPYFAIRPKETLNSSTGQIAIFYFPNKTGSQTLATLTDNVASASKWQTARTVSFSGAATGSFSIDGSANASCILTLANSGVVAGTYTSTIQIPSITVNDKGQITGISQQNIRSASVNQSGVVQLNDSLTSTATDQALTAAQGKKLQDEKAPLASPVLTGTASSQVLRIDRNAYPRLEFSPNTAGEHGAIIECSDSGYPYFAVRPKSTLGSGSGQIASFSLPLKTGSQTLVVNSDLGDAASKNVTTSTLDKNPNAILKSGDFGIGTAIRTQSLVADINNLTAPANYGNDTFASATTANNFPFTNNVGNLNVLDAGGSNGYRGQIYTSLNNQRIAYRITSNAGSTWSGWKEFAFTDSNITGNAATATKFATARSINGVNFDGSENITIADDTKLALTGGTITGVVTFNASITLKNGMNSAVAVGFFNSGSAQNINVGGLLVSNAYADASLVPANGIYSKGDIKTIGSMYAIKFEGDLIGNAASASKWQTARTIALTGAITGSATFDGSGNISIDTVGLGVGQTWQNLTASRSLATTYTNSTGKPIMVSVAWEQSNQGEMTLTVGGVAVDRGRQNQVGGGAAVQAIVPAGATYSVTSTANTIAFWSELR</sequence>
<evidence type="ECO:0000259" key="1">
    <source>
        <dbReference type="Pfam" id="PF12571"/>
    </source>
</evidence>
<gene>
    <name evidence="2" type="ORF">F4W09_02060</name>
</gene>
<evidence type="ECO:0000313" key="3">
    <source>
        <dbReference type="Proteomes" id="UP000325788"/>
    </source>
</evidence>
<dbReference type="InterPro" id="IPR022225">
    <property type="entry name" value="Phage_tail_fibre_N"/>
</dbReference>
<dbReference type="InterPro" id="IPR054500">
    <property type="entry name" value="Phage_fiber_rpt"/>
</dbReference>
<protein>
    <recommendedName>
        <fullName evidence="1">Phage tail fibre protein N-terminal domain-containing protein</fullName>
    </recommendedName>
</protein>
<dbReference type="Proteomes" id="UP000325788">
    <property type="component" value="Unassembled WGS sequence"/>
</dbReference>
<organism evidence="2 3">
    <name type="scientific">Acinetobacter tandoii</name>
    <dbReference type="NCBI Taxonomy" id="202954"/>
    <lineage>
        <taxon>Bacteria</taxon>
        <taxon>Pseudomonadati</taxon>
        <taxon>Pseudomonadota</taxon>
        <taxon>Gammaproteobacteria</taxon>
        <taxon>Moraxellales</taxon>
        <taxon>Moraxellaceae</taxon>
        <taxon>Acinetobacter</taxon>
    </lineage>
</organism>
<dbReference type="EMBL" id="VXLD01000001">
    <property type="protein sequence ID" value="KAB1859929.1"/>
    <property type="molecule type" value="Genomic_DNA"/>
</dbReference>
<comment type="caution">
    <text evidence="2">The sequence shown here is derived from an EMBL/GenBank/DDBJ whole genome shotgun (WGS) entry which is preliminary data.</text>
</comment>
<dbReference type="Pfam" id="PF22337">
    <property type="entry name" value="Phage_fiber_rpt"/>
    <property type="match status" value="2"/>
</dbReference>
<dbReference type="CDD" id="cd19958">
    <property type="entry name" value="pyocin_knob"/>
    <property type="match status" value="1"/>
</dbReference>
<feature type="domain" description="Phage tail fibre protein N-terminal" evidence="1">
    <location>
        <begin position="1"/>
        <end position="147"/>
    </location>
</feature>